<dbReference type="Proteomes" id="UP000198662">
    <property type="component" value="Unassembled WGS sequence"/>
</dbReference>
<accession>A0A1G9JLJ1</accession>
<sequence>MRRVLAASAMALLIGAGWAAPAMAGQSGASGAAETDRVVPADATESVVCQVAFSQKTKVREIPYANSTVLGEIPAGEWTDGTWCVPFTTGGNHKTCGTYSDIWVAVDVNDTWGFAHVGCVSDYWSH</sequence>
<evidence type="ECO:0000313" key="3">
    <source>
        <dbReference type="Proteomes" id="UP000198662"/>
    </source>
</evidence>
<evidence type="ECO:0000313" key="2">
    <source>
        <dbReference type="EMBL" id="SDL38105.1"/>
    </source>
</evidence>
<protein>
    <recommendedName>
        <fullName evidence="4">SH3 domain-containing protein</fullName>
    </recommendedName>
</protein>
<feature type="chain" id="PRO_5011501258" description="SH3 domain-containing protein" evidence="1">
    <location>
        <begin position="25"/>
        <end position="126"/>
    </location>
</feature>
<feature type="signal peptide" evidence="1">
    <location>
        <begin position="1"/>
        <end position="24"/>
    </location>
</feature>
<evidence type="ECO:0000256" key="1">
    <source>
        <dbReference type="SAM" id="SignalP"/>
    </source>
</evidence>
<keyword evidence="1" id="KW-0732">Signal</keyword>
<dbReference type="OrthoDB" id="5187291at2"/>
<name>A0A1G9JLJ1_9ACTN</name>
<keyword evidence="3" id="KW-1185">Reference proteome</keyword>
<organism evidence="2 3">
    <name type="scientific">Glycomyces sambucus</name>
    <dbReference type="NCBI Taxonomy" id="380244"/>
    <lineage>
        <taxon>Bacteria</taxon>
        <taxon>Bacillati</taxon>
        <taxon>Actinomycetota</taxon>
        <taxon>Actinomycetes</taxon>
        <taxon>Glycomycetales</taxon>
        <taxon>Glycomycetaceae</taxon>
        <taxon>Glycomyces</taxon>
    </lineage>
</organism>
<dbReference type="AlphaFoldDB" id="A0A1G9JLJ1"/>
<proteinExistence type="predicted"/>
<evidence type="ECO:0008006" key="4">
    <source>
        <dbReference type="Google" id="ProtNLM"/>
    </source>
</evidence>
<reference evidence="3" key="1">
    <citation type="submission" date="2016-10" db="EMBL/GenBank/DDBJ databases">
        <authorList>
            <person name="Varghese N."/>
            <person name="Submissions S."/>
        </authorList>
    </citation>
    <scope>NUCLEOTIDE SEQUENCE [LARGE SCALE GENOMIC DNA]</scope>
    <source>
        <strain evidence="3">CGMCC 4.3147</strain>
    </source>
</reference>
<gene>
    <name evidence="2" type="ORF">SAMN05216298_3711</name>
</gene>
<dbReference type="EMBL" id="FNGF01000005">
    <property type="protein sequence ID" value="SDL38105.1"/>
    <property type="molecule type" value="Genomic_DNA"/>
</dbReference>
<dbReference type="RefSeq" id="WP_143034845.1">
    <property type="nucleotide sequence ID" value="NZ_FNGF01000005.1"/>
</dbReference>